<dbReference type="PANTHER" id="PTHR10151:SF114">
    <property type="entry name" value="ECTONUCLEOTIDE PYROPHOSPHATASE_PHOSPHODIESTERASE C27A7.3"/>
    <property type="match status" value="1"/>
</dbReference>
<evidence type="ECO:0000256" key="3">
    <source>
        <dbReference type="SAM" id="Phobius"/>
    </source>
</evidence>
<keyword evidence="3" id="KW-1133">Transmembrane helix</keyword>
<dbReference type="PANTHER" id="PTHR10151">
    <property type="entry name" value="ECTONUCLEOTIDE PYROPHOSPHATASE/PHOSPHODIESTERASE"/>
    <property type="match status" value="1"/>
</dbReference>
<dbReference type="Proteomes" id="UP000677054">
    <property type="component" value="Unassembled WGS sequence"/>
</dbReference>
<dbReference type="OrthoDB" id="415411at2759"/>
<keyword evidence="1" id="KW-0378">Hydrolase</keyword>
<dbReference type="InterPro" id="IPR002591">
    <property type="entry name" value="Phosphodiest/P_Trfase"/>
</dbReference>
<keyword evidence="3" id="KW-0812">Transmembrane</keyword>
<reference evidence="4" key="1">
    <citation type="submission" date="2020-11" db="EMBL/GenBank/DDBJ databases">
        <authorList>
            <person name="Tran Van P."/>
        </authorList>
    </citation>
    <scope>NUCLEOTIDE SEQUENCE</scope>
</reference>
<evidence type="ECO:0000256" key="2">
    <source>
        <dbReference type="ARBA" id="ARBA00023180"/>
    </source>
</evidence>
<evidence type="ECO:0000256" key="1">
    <source>
        <dbReference type="ARBA" id="ARBA00022801"/>
    </source>
</evidence>
<dbReference type="Gene3D" id="3.40.720.10">
    <property type="entry name" value="Alkaline Phosphatase, subunit A"/>
    <property type="match status" value="1"/>
</dbReference>
<dbReference type="EMBL" id="LR899684">
    <property type="protein sequence ID" value="CAD7241712.1"/>
    <property type="molecule type" value="Genomic_DNA"/>
</dbReference>
<accession>A0A7R9A0Q2</accession>
<proteinExistence type="predicted"/>
<dbReference type="InterPro" id="IPR044929">
    <property type="entry name" value="DNA/RNA_non-sp_Endonuclease_sf"/>
</dbReference>
<dbReference type="CDD" id="cd16018">
    <property type="entry name" value="Enpp"/>
    <property type="match status" value="1"/>
</dbReference>
<sequence length="737" mass="83085">MRSSCSGTHCDLQDGKEDALVIIVGGLLVGLLLFFLQNPAGKDGLSGYDSRKGEHFTCPRDTRPRLNCSRTPTLLIVSMNGFRPDFLTEEAMPRLFAFARCGVSTPYMRTSFPARTLANHYSIVTGKRAAAYYWPGADSDMTVEKPNYWLPYNENTPYLTRVEQVLRWLNMTDALRPHLVQLFIEDPERTAETYDVRSKQMEETLRNLDVLIGMLLDSLENIGWKECLNVVFLSAHGTISGSKNHVIDLRKRLKNNYVAKTVVAQGSLAMIWFTDSTTSESRLQLLKELECRNPNLTIYRRDQAPKRQHYFADKWKPDWIAEAQPGWQILAGGSKADVAVHGYDTIYPSMNGIFIASGPAFKRRVKVPPFQNIELYNIFCRILDLRPARNNGTTGALHEILSETLTRRFRDKDYDEEKEKLSPPILYPRNERSTSCGCSLSSKKSSSLEKSEKAEIEKRSNVRHIPFGAPLGPTEDNFSIIQLIQRTFVTGFSPKLKQDSILNPKIDLILFSYTVNESRILNYSCWFADQGLPGDEQTRVDPCWWVNAMYSHKSSSSSPLLPGTLFPFGVEGEISSALVPSPQGFPAGNAGRETLKRLIAFHGPGLHLHLGVVFDSIHVDAIADPPSEVARSGIPPVPSDIFVIGTFCRSRVKAFQCPHSDLDVMSFILPNVDNISPCQSLDEWIIRHSATVRDVELASGLRFYPKLPPLDSLRLRLRLPELSWRNIFSKDHQINDS</sequence>
<feature type="transmembrane region" description="Helical" evidence="3">
    <location>
        <begin position="19"/>
        <end position="36"/>
    </location>
</feature>
<gene>
    <name evidence="4" type="ORF">DSTB1V02_LOCUS1693</name>
</gene>
<evidence type="ECO:0000313" key="4">
    <source>
        <dbReference type="EMBL" id="CAD7241712.1"/>
    </source>
</evidence>
<dbReference type="InterPro" id="IPR017850">
    <property type="entry name" value="Alkaline_phosphatase_core_sf"/>
</dbReference>
<dbReference type="SUPFAM" id="SSF53649">
    <property type="entry name" value="Alkaline phosphatase-like"/>
    <property type="match status" value="1"/>
</dbReference>
<evidence type="ECO:0000313" key="5">
    <source>
        <dbReference type="Proteomes" id="UP000677054"/>
    </source>
</evidence>
<dbReference type="Pfam" id="PF01663">
    <property type="entry name" value="Phosphodiest"/>
    <property type="match status" value="1"/>
</dbReference>
<keyword evidence="2" id="KW-0325">Glycoprotein</keyword>
<dbReference type="EMBL" id="CAJPEV010000167">
    <property type="protein sequence ID" value="CAG0881715.1"/>
    <property type="molecule type" value="Genomic_DNA"/>
</dbReference>
<organism evidence="4">
    <name type="scientific">Darwinula stevensoni</name>
    <dbReference type="NCBI Taxonomy" id="69355"/>
    <lineage>
        <taxon>Eukaryota</taxon>
        <taxon>Metazoa</taxon>
        <taxon>Ecdysozoa</taxon>
        <taxon>Arthropoda</taxon>
        <taxon>Crustacea</taxon>
        <taxon>Oligostraca</taxon>
        <taxon>Ostracoda</taxon>
        <taxon>Podocopa</taxon>
        <taxon>Podocopida</taxon>
        <taxon>Darwinulocopina</taxon>
        <taxon>Darwinuloidea</taxon>
        <taxon>Darwinulidae</taxon>
        <taxon>Darwinula</taxon>
    </lineage>
</organism>
<name>A0A7R9A0Q2_9CRUS</name>
<dbReference type="GO" id="GO:0016787">
    <property type="term" value="F:hydrolase activity"/>
    <property type="evidence" value="ECO:0007669"/>
    <property type="project" value="UniProtKB-KW"/>
</dbReference>
<keyword evidence="3" id="KW-0472">Membrane</keyword>
<protein>
    <submittedName>
        <fullName evidence="4">Uncharacterized protein</fullName>
    </submittedName>
</protein>
<dbReference type="AlphaFoldDB" id="A0A7R9A0Q2"/>
<keyword evidence="5" id="KW-1185">Reference proteome</keyword>
<dbReference type="Gene3D" id="3.40.570.10">
    <property type="entry name" value="Extracellular Endonuclease, subunit A"/>
    <property type="match status" value="1"/>
</dbReference>